<evidence type="ECO:0000256" key="2">
    <source>
        <dbReference type="SAM" id="Phobius"/>
    </source>
</evidence>
<keyword evidence="2" id="KW-0472">Membrane</keyword>
<dbReference type="EMBL" id="JAUSUF010000002">
    <property type="protein sequence ID" value="MDQ0149007.1"/>
    <property type="molecule type" value="Genomic_DNA"/>
</dbReference>
<feature type="transmembrane region" description="Helical" evidence="2">
    <location>
        <begin position="12"/>
        <end position="31"/>
    </location>
</feature>
<proteinExistence type="predicted"/>
<keyword evidence="2" id="KW-0812">Transmembrane</keyword>
<evidence type="ECO:0000313" key="4">
    <source>
        <dbReference type="Proteomes" id="UP001228504"/>
    </source>
</evidence>
<name>A0ABT9UQU2_9FIRM</name>
<reference evidence="3 4" key="1">
    <citation type="submission" date="2023-07" db="EMBL/GenBank/DDBJ databases">
        <title>Genomic Encyclopedia of Type Strains, Phase IV (KMG-IV): sequencing the most valuable type-strain genomes for metagenomic binning, comparative biology and taxonomic classification.</title>
        <authorList>
            <person name="Goeker M."/>
        </authorList>
    </citation>
    <scope>NUCLEOTIDE SEQUENCE [LARGE SCALE GENOMIC DNA]</scope>
    <source>
        <strain evidence="3 4">DSM 20694</strain>
    </source>
</reference>
<organism evidence="3 4">
    <name type="scientific">Eubacterium multiforme</name>
    <dbReference type="NCBI Taxonomy" id="83339"/>
    <lineage>
        <taxon>Bacteria</taxon>
        <taxon>Bacillati</taxon>
        <taxon>Bacillota</taxon>
        <taxon>Clostridia</taxon>
        <taxon>Eubacteriales</taxon>
        <taxon>Eubacteriaceae</taxon>
        <taxon>Eubacterium</taxon>
    </lineage>
</organism>
<feature type="compositionally biased region" description="Polar residues" evidence="1">
    <location>
        <begin position="299"/>
        <end position="324"/>
    </location>
</feature>
<evidence type="ECO:0000313" key="3">
    <source>
        <dbReference type="EMBL" id="MDQ0149007.1"/>
    </source>
</evidence>
<dbReference type="Gene3D" id="2.130.10.10">
    <property type="entry name" value="YVTN repeat-like/Quinoprotein amine dehydrogenase"/>
    <property type="match status" value="1"/>
</dbReference>
<keyword evidence="2" id="KW-1133">Transmembrane helix</keyword>
<evidence type="ECO:0000256" key="1">
    <source>
        <dbReference type="SAM" id="MobiDB-lite"/>
    </source>
</evidence>
<feature type="transmembrane region" description="Helical" evidence="2">
    <location>
        <begin position="73"/>
        <end position="91"/>
    </location>
</feature>
<keyword evidence="4" id="KW-1185">Reference proteome</keyword>
<feature type="transmembrane region" description="Helical" evidence="2">
    <location>
        <begin position="38"/>
        <end position="57"/>
    </location>
</feature>
<protein>
    <recommendedName>
        <fullName evidence="5">Glycosyl hydrolase</fullName>
    </recommendedName>
</protein>
<dbReference type="SUPFAM" id="SSF110296">
    <property type="entry name" value="Oligoxyloglucan reducing end-specific cellobiohydrolase"/>
    <property type="match status" value="1"/>
</dbReference>
<sequence length="483" mass="55097">MKKLFKTLITNPILIIVYWIFFYEVTSLCMYGRMENNLYIALGCIVFLVVAFMFYIIKIVKNSEFKTFNYPRAWKYISIVLIIFITVFYGIKIYKSATNYRGKLAWYIEDLKNKRSVNFEHNNIYKDGVSGIFEDISKKYPMPKELYISDSFTLDFAPDGTITSFDTFLYGKNDKGKEETYLISYNKNKSKDITLFLNGNVNASYNKDKLLQPLIEIVKSISIKNTVSKWNEPKYGLVYYGIRDFGYNTDGIVNIYKDGHGQALKSTNSQIIGYTVSIFVPGKEDKITPVRYIIRSPKDVTNSNKNQNGDRSNNSEGNQQSKNNNEQFYLSKEIGYRLDITGAALGSRSYSLSKTINGGKNWNIINESPFGSNLGNAAGITFINEKLGFLCLSKSGGSRGILYRTDNGGKTFKEVTYPEHKVEISKDNYMDVFDFPKMPYEKNGTLNMLVGQGSDGDYNGNSKALYESKDKGKTWKYVKEVTS</sequence>
<accession>A0ABT9UQU2</accession>
<dbReference type="Proteomes" id="UP001228504">
    <property type="component" value="Unassembled WGS sequence"/>
</dbReference>
<dbReference type="InterPro" id="IPR015943">
    <property type="entry name" value="WD40/YVTN_repeat-like_dom_sf"/>
</dbReference>
<evidence type="ECO:0008006" key="5">
    <source>
        <dbReference type="Google" id="ProtNLM"/>
    </source>
</evidence>
<feature type="region of interest" description="Disordered" evidence="1">
    <location>
        <begin position="298"/>
        <end position="324"/>
    </location>
</feature>
<comment type="caution">
    <text evidence="3">The sequence shown here is derived from an EMBL/GenBank/DDBJ whole genome shotgun (WGS) entry which is preliminary data.</text>
</comment>
<gene>
    <name evidence="3" type="ORF">J2S18_000937</name>
</gene>